<comment type="subunit">
    <text evidence="11">Homodimer.</text>
</comment>
<proteinExistence type="inferred from homology"/>
<dbReference type="RefSeq" id="WP_214786703.1">
    <property type="nucleotide sequence ID" value="NZ_JANIEL010000059.1"/>
</dbReference>
<evidence type="ECO:0000256" key="11">
    <source>
        <dbReference type="PIRNR" id="PIRNR037219"/>
    </source>
</evidence>
<evidence type="ECO:0000256" key="5">
    <source>
        <dbReference type="ARBA" id="ARBA00018859"/>
    </source>
</evidence>
<dbReference type="InterPro" id="IPR017142">
    <property type="entry name" value="Nitric_oxide_synthase_Oase-su"/>
</dbReference>
<evidence type="ECO:0000313" key="13">
    <source>
        <dbReference type="EMBL" id="MFC7389026.1"/>
    </source>
</evidence>
<dbReference type="InterPro" id="IPR044944">
    <property type="entry name" value="NOS_dom_3"/>
</dbReference>
<dbReference type="InterPro" id="IPR004030">
    <property type="entry name" value="NOS_N"/>
</dbReference>
<dbReference type="PIRSF" id="PIRSF037219">
    <property type="entry name" value="NOS_oxygenase"/>
    <property type="match status" value="1"/>
</dbReference>
<dbReference type="SUPFAM" id="SSF56512">
    <property type="entry name" value="Nitric oxide (NO) synthase oxygenase domain"/>
    <property type="match status" value="1"/>
</dbReference>
<dbReference type="EMBL" id="JBHTCE010000001">
    <property type="protein sequence ID" value="MFC7389026.1"/>
    <property type="molecule type" value="Genomic_DNA"/>
</dbReference>
<dbReference type="Proteomes" id="UP001596439">
    <property type="component" value="Unassembled WGS sequence"/>
</dbReference>
<dbReference type="PANTHER" id="PTHR43410">
    <property type="entry name" value="NITRIC OXIDE SYNTHASE OXYGENASE"/>
    <property type="match status" value="1"/>
</dbReference>
<keyword evidence="8 11" id="KW-0560">Oxidoreductase</keyword>
<comment type="catalytic activity">
    <reaction evidence="10">
        <text>3 reduced [flavodoxin] + 2 L-arginine + 4 O2 = 3 oxidized [flavodoxin] + 2 L-citrulline + 2 nitric oxide + 4 H2O + 5 H(+)</text>
        <dbReference type="Rhea" id="RHEA:52324"/>
        <dbReference type="Rhea" id="RHEA-COMP:10622"/>
        <dbReference type="Rhea" id="RHEA-COMP:10623"/>
        <dbReference type="ChEBI" id="CHEBI:15377"/>
        <dbReference type="ChEBI" id="CHEBI:15378"/>
        <dbReference type="ChEBI" id="CHEBI:15379"/>
        <dbReference type="ChEBI" id="CHEBI:16480"/>
        <dbReference type="ChEBI" id="CHEBI:32682"/>
        <dbReference type="ChEBI" id="CHEBI:57618"/>
        <dbReference type="ChEBI" id="CHEBI:57743"/>
        <dbReference type="ChEBI" id="CHEBI:58210"/>
        <dbReference type="EC" id="1.14.14.47"/>
    </reaction>
</comment>
<evidence type="ECO:0000256" key="10">
    <source>
        <dbReference type="ARBA" id="ARBA00048713"/>
    </source>
</evidence>
<dbReference type="InterPro" id="IPR044940">
    <property type="entry name" value="NOS_dom_2"/>
</dbReference>
<keyword evidence="14" id="KW-1185">Reference proteome</keyword>
<dbReference type="Gene3D" id="3.90.440.10">
    <property type="entry name" value="Nitric Oxide Synthase,Heme Domain,Chain A domain 2"/>
    <property type="match status" value="1"/>
</dbReference>
<dbReference type="Gene3D" id="3.90.340.10">
    <property type="entry name" value="Nitric Oxide Synthase, Chain A, domain 1"/>
    <property type="match status" value="1"/>
</dbReference>
<comment type="similarity">
    <text evidence="3 11">Belongs to the NOS family. Bacterial NOS oxygenase subfamily.</text>
</comment>
<evidence type="ECO:0000256" key="1">
    <source>
        <dbReference type="ARBA" id="ARBA00001971"/>
    </source>
</evidence>
<evidence type="ECO:0000256" key="3">
    <source>
        <dbReference type="ARBA" id="ARBA00005411"/>
    </source>
</evidence>
<dbReference type="PANTHER" id="PTHR43410:SF1">
    <property type="entry name" value="NITRIC OXIDE SYNTHASE"/>
    <property type="match status" value="1"/>
</dbReference>
<evidence type="ECO:0000256" key="9">
    <source>
        <dbReference type="ARBA" id="ARBA00023004"/>
    </source>
</evidence>
<evidence type="ECO:0000256" key="4">
    <source>
        <dbReference type="ARBA" id="ARBA00012735"/>
    </source>
</evidence>
<comment type="caution">
    <text evidence="13">The sequence shown here is derived from an EMBL/GenBank/DDBJ whole genome shotgun (WGS) entry which is preliminary data.</text>
</comment>
<sequence>MNVYEQASEWMRQRQDVPSERLQQIEQEIERTGTYTLTTEELCEGAKVAWRNSNRCIGRLFWQTLHVIDARDATTFDDVYARLVNHLHFATNGGKIRSTMTVLPNEFKLLNTQLIRYAGYETQDGIIGDPMSVTMTKRAEQLGWVGAGTPFDVLPLMITDGQDVRLYELPSDAVLEVDIVHEEYDLFDGRTIKWHAVPAIADMELEIGGLRFTSVPFNGWYMETEIGARNLADTDRYDLLPLVGRSLGLDTSKERSLWRDRALVELNIAVLQSFERAGVTIVDHHTAAKQFKRFEKNEREAGRDVTGQWSWLIPPLSPATTHVFHEHYDNIIKTPNLFARSGCPFSGFRQPVKEEIKG</sequence>
<evidence type="ECO:0000259" key="12">
    <source>
        <dbReference type="PROSITE" id="PS60001"/>
    </source>
</evidence>
<comment type="miscellaneous">
    <text evidence="11">This protein is similar to the oxygenase domain of eukaryotic nitric oxide synthases but lacks the reductase domain which, in eukaryotes, is responsible for transfer of electrons to the ferric heme during nitric oxide synthesis.</text>
</comment>
<evidence type="ECO:0000256" key="7">
    <source>
        <dbReference type="ARBA" id="ARBA00022723"/>
    </source>
</evidence>
<comment type="function">
    <text evidence="2 11">Catalyzes the production of nitric oxide.</text>
</comment>
<keyword evidence="6 11" id="KW-0349">Heme</keyword>
<dbReference type="InterPro" id="IPR044943">
    <property type="entry name" value="NOS_dom_1"/>
</dbReference>
<dbReference type="Pfam" id="PF02898">
    <property type="entry name" value="NO_synthase"/>
    <property type="match status" value="1"/>
</dbReference>
<name>A0ABW2PPE6_9BACL</name>
<evidence type="ECO:0000256" key="2">
    <source>
        <dbReference type="ARBA" id="ARBA00002642"/>
    </source>
</evidence>
<dbReference type="Gene3D" id="3.90.1230.10">
    <property type="entry name" value="Nitric Oxide Synthase, Chain A, domain 3"/>
    <property type="match status" value="1"/>
</dbReference>
<reference evidence="14" key="1">
    <citation type="journal article" date="2019" name="Int. J. Syst. Evol. Microbiol.">
        <title>The Global Catalogue of Microorganisms (GCM) 10K type strain sequencing project: providing services to taxonomists for standard genome sequencing and annotation.</title>
        <authorList>
            <consortium name="The Broad Institute Genomics Platform"/>
            <consortium name="The Broad Institute Genome Sequencing Center for Infectious Disease"/>
            <person name="Wu L."/>
            <person name="Ma J."/>
        </authorList>
    </citation>
    <scope>NUCLEOTIDE SEQUENCE [LARGE SCALE GENOMIC DNA]</scope>
    <source>
        <strain evidence="14">CCUG 55590</strain>
    </source>
</reference>
<gene>
    <name evidence="13" type="ORF">ACFQO8_02645</name>
</gene>
<dbReference type="EC" id="1.14.14.47" evidence="4 11"/>
<dbReference type="CDD" id="cd00575">
    <property type="entry name" value="NOS_oxygenase"/>
    <property type="match status" value="1"/>
</dbReference>
<dbReference type="InterPro" id="IPR050607">
    <property type="entry name" value="NOS"/>
</dbReference>
<comment type="cofactor">
    <cofactor evidence="1 11">
        <name>heme</name>
        <dbReference type="ChEBI" id="CHEBI:30413"/>
    </cofactor>
</comment>
<feature type="domain" description="Nitric oxide synthase (NOS)" evidence="12">
    <location>
        <begin position="55"/>
        <end position="62"/>
    </location>
</feature>
<organism evidence="13 14">
    <name type="scientific">Exiguobacterium aestuarii</name>
    <dbReference type="NCBI Taxonomy" id="273527"/>
    <lineage>
        <taxon>Bacteria</taxon>
        <taxon>Bacillati</taxon>
        <taxon>Bacillota</taxon>
        <taxon>Bacilli</taxon>
        <taxon>Bacillales</taxon>
        <taxon>Bacillales Family XII. Incertae Sedis</taxon>
        <taxon>Exiguobacterium</taxon>
    </lineage>
</organism>
<keyword evidence="7 11" id="KW-0479">Metal-binding</keyword>
<keyword evidence="9 11" id="KW-0408">Iron</keyword>
<evidence type="ECO:0000313" key="14">
    <source>
        <dbReference type="Proteomes" id="UP001596439"/>
    </source>
</evidence>
<protein>
    <recommendedName>
        <fullName evidence="5 11">Nitric oxide synthase oxygenase</fullName>
        <ecNumber evidence="4 11">1.14.14.47</ecNumber>
    </recommendedName>
</protein>
<evidence type="ECO:0000256" key="8">
    <source>
        <dbReference type="ARBA" id="ARBA00023002"/>
    </source>
</evidence>
<accession>A0ABW2PPE6</accession>
<dbReference type="InterPro" id="IPR036119">
    <property type="entry name" value="NOS_N_sf"/>
</dbReference>
<evidence type="ECO:0000256" key="6">
    <source>
        <dbReference type="ARBA" id="ARBA00022617"/>
    </source>
</evidence>
<dbReference type="PROSITE" id="PS60001">
    <property type="entry name" value="NOS"/>
    <property type="match status" value="1"/>
</dbReference>